<evidence type="ECO:0000259" key="2">
    <source>
        <dbReference type="Pfam" id="PF11740"/>
    </source>
</evidence>
<name>A0ABV7F9W8_9BURK</name>
<protein>
    <submittedName>
        <fullName evidence="3">DNA-binding protein</fullName>
    </submittedName>
</protein>
<keyword evidence="1" id="KW-0175">Coiled coil</keyword>
<comment type="caution">
    <text evidence="3">The sequence shown here is derived from an EMBL/GenBank/DDBJ whole genome shotgun (WGS) entry which is preliminary data.</text>
</comment>
<gene>
    <name evidence="3" type="ORF">ACFOFO_23470</name>
</gene>
<feature type="coiled-coil region" evidence="1">
    <location>
        <begin position="109"/>
        <end position="199"/>
    </location>
</feature>
<dbReference type="EMBL" id="JBHRTP010000091">
    <property type="protein sequence ID" value="MFC3110876.1"/>
    <property type="molecule type" value="Genomic_DNA"/>
</dbReference>
<evidence type="ECO:0000313" key="3">
    <source>
        <dbReference type="EMBL" id="MFC3110876.1"/>
    </source>
</evidence>
<keyword evidence="4" id="KW-1185">Reference proteome</keyword>
<evidence type="ECO:0000256" key="1">
    <source>
        <dbReference type="SAM" id="Coils"/>
    </source>
</evidence>
<organism evidence="3 4">
    <name type="scientific">Undibacterium arcticum</name>
    <dbReference type="NCBI Taxonomy" id="1762892"/>
    <lineage>
        <taxon>Bacteria</taxon>
        <taxon>Pseudomonadati</taxon>
        <taxon>Pseudomonadota</taxon>
        <taxon>Betaproteobacteria</taxon>
        <taxon>Burkholderiales</taxon>
        <taxon>Oxalobacteraceae</taxon>
        <taxon>Undibacterium</taxon>
    </lineage>
</organism>
<dbReference type="InterPro" id="IPR021104">
    <property type="entry name" value="KfrA_DNA-bd_N"/>
</dbReference>
<reference evidence="4" key="1">
    <citation type="journal article" date="2019" name="Int. J. Syst. Evol. Microbiol.">
        <title>The Global Catalogue of Microorganisms (GCM) 10K type strain sequencing project: providing services to taxonomists for standard genome sequencing and annotation.</title>
        <authorList>
            <consortium name="The Broad Institute Genomics Platform"/>
            <consortium name="The Broad Institute Genome Sequencing Center for Infectious Disease"/>
            <person name="Wu L."/>
            <person name="Ma J."/>
        </authorList>
    </citation>
    <scope>NUCLEOTIDE SEQUENCE [LARGE SCALE GENOMIC DNA]</scope>
    <source>
        <strain evidence="4">KCTC 42986</strain>
    </source>
</reference>
<feature type="domain" description="KfrA N-terminal DNA-binding" evidence="2">
    <location>
        <begin position="5"/>
        <end position="122"/>
    </location>
</feature>
<dbReference type="Pfam" id="PF11740">
    <property type="entry name" value="KfrA_N"/>
    <property type="match status" value="1"/>
</dbReference>
<sequence>MNKDTRDRIFAAADTLFEQAGRAGFPTVDTVRKAAKVSMGDASTAMKEWRRAQTAQAAPVAIQVPETVQQHHTQALAVLWQQAQEMANESLRAAQAGWEAERVEADILNKQLSDAYEAQAAELEIAQTKIVDIEGQRVAAANRAVEIAGQLDDTRRALADAKAAAERADARTVEIERRATDLRAELDHAHRDVSQVRAELSAAKTRAEQDAATLADTREAGVALAETLRAQLATVTAQAEAAQGTYQEQHKTLAAVQSELDQARKEASQAREDAATLRGQVGAMKDQQTAMLDAFKTAAKDGGQGQTKAKK</sequence>
<dbReference type="Proteomes" id="UP001595530">
    <property type="component" value="Unassembled WGS sequence"/>
</dbReference>
<accession>A0ABV7F9W8</accession>
<feature type="coiled-coil region" evidence="1">
    <location>
        <begin position="225"/>
        <end position="280"/>
    </location>
</feature>
<keyword evidence="3" id="KW-0238">DNA-binding</keyword>
<proteinExistence type="predicted"/>
<evidence type="ECO:0000313" key="4">
    <source>
        <dbReference type="Proteomes" id="UP001595530"/>
    </source>
</evidence>
<dbReference type="RefSeq" id="WP_390329558.1">
    <property type="nucleotide sequence ID" value="NZ_JBHRTP010000091.1"/>
</dbReference>
<dbReference type="GO" id="GO:0003677">
    <property type="term" value="F:DNA binding"/>
    <property type="evidence" value="ECO:0007669"/>
    <property type="project" value="UniProtKB-KW"/>
</dbReference>